<dbReference type="GO" id="GO:0004056">
    <property type="term" value="F:argininosuccinate lyase activity"/>
    <property type="evidence" value="ECO:0007669"/>
    <property type="project" value="InterPro"/>
</dbReference>
<dbReference type="PANTHER" id="PTHR43814:SF1">
    <property type="entry name" value="ARGININOSUCCINATE LYASE"/>
    <property type="match status" value="1"/>
</dbReference>
<feature type="region of interest" description="Disordered" evidence="1">
    <location>
        <begin position="422"/>
        <end position="448"/>
    </location>
</feature>
<dbReference type="PROSITE" id="PS00163">
    <property type="entry name" value="FUMARATE_LYASES"/>
    <property type="match status" value="1"/>
</dbReference>
<feature type="non-terminal residue" evidence="4">
    <location>
        <position position="1"/>
    </location>
</feature>
<dbReference type="PRINTS" id="PR00149">
    <property type="entry name" value="FUMRATELYASE"/>
</dbReference>
<dbReference type="Pfam" id="PF00206">
    <property type="entry name" value="Lyase_1"/>
    <property type="match status" value="1"/>
</dbReference>
<evidence type="ECO:0000313" key="4">
    <source>
        <dbReference type="EMBL" id="SUZ56139.1"/>
    </source>
</evidence>
<evidence type="ECO:0000256" key="1">
    <source>
        <dbReference type="SAM" id="MobiDB-lite"/>
    </source>
</evidence>
<dbReference type="InterPro" id="IPR022761">
    <property type="entry name" value="Fumarate_lyase_N"/>
</dbReference>
<dbReference type="InterPro" id="IPR020557">
    <property type="entry name" value="Fumarate_lyase_CS"/>
</dbReference>
<dbReference type="CDD" id="cd01359">
    <property type="entry name" value="Argininosuccinate_lyase"/>
    <property type="match status" value="1"/>
</dbReference>
<feature type="domain" description="Fumarate lyase N-terminal" evidence="2">
    <location>
        <begin position="4"/>
        <end position="288"/>
    </location>
</feature>
<dbReference type="FunFam" id="1.10.40.30:FF:000001">
    <property type="entry name" value="Argininosuccinate lyase"/>
    <property type="match status" value="1"/>
</dbReference>
<dbReference type="PRINTS" id="PR00145">
    <property type="entry name" value="ARGSUCLYASE"/>
</dbReference>
<reference evidence="4" key="1">
    <citation type="submission" date="2018-05" db="EMBL/GenBank/DDBJ databases">
        <authorList>
            <person name="Lanie J.A."/>
            <person name="Ng W.-L."/>
            <person name="Kazmierczak K.M."/>
            <person name="Andrzejewski T.M."/>
            <person name="Davidsen T.M."/>
            <person name="Wayne K.J."/>
            <person name="Tettelin H."/>
            <person name="Glass J.I."/>
            <person name="Rusch D."/>
            <person name="Podicherti R."/>
            <person name="Tsui H.-C.T."/>
            <person name="Winkler M.E."/>
        </authorList>
    </citation>
    <scope>NUCLEOTIDE SEQUENCE</scope>
</reference>
<feature type="domain" description="Argininosuccinate lyase C-terminal" evidence="3">
    <location>
        <begin position="353"/>
        <end position="419"/>
    </location>
</feature>
<dbReference type="SUPFAM" id="SSF48557">
    <property type="entry name" value="L-aspartase-like"/>
    <property type="match status" value="1"/>
</dbReference>
<dbReference type="NCBIfam" id="TIGR00838">
    <property type="entry name" value="argH"/>
    <property type="match status" value="1"/>
</dbReference>
<dbReference type="Pfam" id="PF14698">
    <property type="entry name" value="ASL_C2"/>
    <property type="match status" value="1"/>
</dbReference>
<dbReference type="InterPro" id="IPR000362">
    <property type="entry name" value="Fumarate_lyase_fam"/>
</dbReference>
<dbReference type="HAMAP" id="MF_00006">
    <property type="entry name" value="Arg_succ_lyase"/>
    <property type="match status" value="1"/>
</dbReference>
<evidence type="ECO:0000259" key="2">
    <source>
        <dbReference type="Pfam" id="PF00206"/>
    </source>
</evidence>
<dbReference type="Gene3D" id="1.10.275.10">
    <property type="entry name" value="Fumarase/aspartase (N-terminal domain)"/>
    <property type="match status" value="1"/>
</dbReference>
<dbReference type="InterPro" id="IPR029419">
    <property type="entry name" value="Arg_succ_lyase_C"/>
</dbReference>
<dbReference type="PANTHER" id="PTHR43814">
    <property type="entry name" value="ARGININOSUCCINATE LYASE"/>
    <property type="match status" value="1"/>
</dbReference>
<dbReference type="GO" id="GO:0005829">
    <property type="term" value="C:cytosol"/>
    <property type="evidence" value="ECO:0007669"/>
    <property type="project" value="TreeGrafter"/>
</dbReference>
<dbReference type="FunFam" id="1.20.200.10:FF:000015">
    <property type="entry name" value="argininosuccinate lyase isoform X2"/>
    <property type="match status" value="1"/>
</dbReference>
<feature type="compositionally biased region" description="Polar residues" evidence="1">
    <location>
        <begin position="426"/>
        <end position="439"/>
    </location>
</feature>
<gene>
    <name evidence="4" type="ORF">METZ01_LOCUS8993</name>
</gene>
<sequence length="448" mass="50750">VNKLAISYTSSLDQDKRMYQEDIVGSMKYAQALKEARVITANDYSKILKGLKTIQKEIESGKFEWKEQLEDVHMNIESALQRKAGNAAKKLHTGRSRNDQVSTDLRLVVLKSIDEISNLISKVQSSIVAKAKKHHSDLMPGFTHLQLAQPVTFGHHLMAWYEMLNRDFSRLQDTKKRASSMPLGSGALSGNRYKLDRKLLAKRLNFDRISNNSIDAVSDRDFSLELLSTISILGVHLSRINEELIIWSSSQFNYIDLPEEFCTGSSIMPQKKNPDVSELMRGGSARTMSNLMGLLVLMKGLPLAYNRDMQEDKRFIFDSLDYSNSSLELLALMIKGMSVNTKKMKQDCELGHITATELADYLVLKGLAFRKAHELVGKIVAHADKQKKQIFELNLKELKKYSKLIEKDAMSLIKPEEAIRNKDSIGGTSPKQVLRQINNAKRELSSRR</sequence>
<dbReference type="FunFam" id="1.10.275.10:FF:000002">
    <property type="entry name" value="Argininosuccinate lyase"/>
    <property type="match status" value="1"/>
</dbReference>
<dbReference type="InterPro" id="IPR008948">
    <property type="entry name" value="L-Aspartase-like"/>
</dbReference>
<accession>A0A381NP75</accession>
<name>A0A381NP75_9ZZZZ</name>
<dbReference type="InterPro" id="IPR024083">
    <property type="entry name" value="Fumarase/histidase_N"/>
</dbReference>
<dbReference type="InterPro" id="IPR009049">
    <property type="entry name" value="Argininosuccinate_lyase"/>
</dbReference>
<proteinExistence type="inferred from homology"/>
<evidence type="ECO:0008006" key="5">
    <source>
        <dbReference type="Google" id="ProtNLM"/>
    </source>
</evidence>
<protein>
    <recommendedName>
        <fullName evidence="5">Fumarate lyase N-terminal domain-containing protein</fullName>
    </recommendedName>
</protein>
<dbReference type="GO" id="GO:0042450">
    <property type="term" value="P:L-arginine biosynthetic process via ornithine"/>
    <property type="evidence" value="ECO:0007669"/>
    <property type="project" value="InterPro"/>
</dbReference>
<dbReference type="Gene3D" id="1.10.40.30">
    <property type="entry name" value="Fumarase/aspartase (C-terminal domain)"/>
    <property type="match status" value="1"/>
</dbReference>
<dbReference type="EMBL" id="UINC01000482">
    <property type="protein sequence ID" value="SUZ56139.1"/>
    <property type="molecule type" value="Genomic_DNA"/>
</dbReference>
<organism evidence="4">
    <name type="scientific">marine metagenome</name>
    <dbReference type="NCBI Taxonomy" id="408172"/>
    <lineage>
        <taxon>unclassified sequences</taxon>
        <taxon>metagenomes</taxon>
        <taxon>ecological metagenomes</taxon>
    </lineage>
</organism>
<evidence type="ECO:0000259" key="3">
    <source>
        <dbReference type="Pfam" id="PF14698"/>
    </source>
</evidence>
<dbReference type="Gene3D" id="1.20.200.10">
    <property type="entry name" value="Fumarase/aspartase (Central domain)"/>
    <property type="match status" value="1"/>
</dbReference>
<dbReference type="AlphaFoldDB" id="A0A381NP75"/>